<keyword evidence="2" id="KW-1185">Reference proteome</keyword>
<dbReference type="EMBL" id="JAQQWP010000010">
    <property type="protein sequence ID" value="KAK8096731.1"/>
    <property type="molecule type" value="Genomic_DNA"/>
</dbReference>
<dbReference type="Pfam" id="PF26639">
    <property type="entry name" value="Het-6_barrel"/>
    <property type="match status" value="1"/>
</dbReference>
<dbReference type="PANTHER" id="PTHR24148:SF64">
    <property type="entry name" value="HETEROKARYON INCOMPATIBILITY DOMAIN-CONTAINING PROTEIN"/>
    <property type="match status" value="1"/>
</dbReference>
<sequence length="439" mass="49142">MPWERLAQCVTHLNRKGVFLEHGRENALAGAKAVVEMEKVRRRSKNDISRDLLSLLLATSGARCTDPRDKLYAILNLVTDQEGPLLSSRTLRVEVDYEAEAGKVYQRFAAACISMGDLRVLSCVSPHRCSASNHMENIPSWVPDWTAIDNDTPFVLLNQTTAFPTSDRLYSERLPEITEEGILLLPCVTIDYVQGVVPTTSFAKTPLVKPWSPADYESLQRTLEWLRASHDLVQSQANKTLDEMLVYEALGMAVTASLTGNCQPVATDRYYPWLLQYVEFLEATTDNFLTGQLPQEERQDARLPLELILSKGDAVPPSSLSKRNTPTSMFSTTITTTTSKLLAAIEASIYMWSSKRLLGVTQLGRVVLVPKGTREGDRIVLPTGSSMPLVLRYDEERELYTLLGEAFVHDIMNGDLVRRFKDTHTAMEDCPYYATLAIC</sequence>
<organism evidence="1 2">
    <name type="scientific">Apiospora kogelbergensis</name>
    <dbReference type="NCBI Taxonomy" id="1337665"/>
    <lineage>
        <taxon>Eukaryota</taxon>
        <taxon>Fungi</taxon>
        <taxon>Dikarya</taxon>
        <taxon>Ascomycota</taxon>
        <taxon>Pezizomycotina</taxon>
        <taxon>Sordariomycetes</taxon>
        <taxon>Xylariomycetidae</taxon>
        <taxon>Amphisphaeriales</taxon>
        <taxon>Apiosporaceae</taxon>
        <taxon>Apiospora</taxon>
    </lineage>
</organism>
<protein>
    <submittedName>
        <fullName evidence="1">Uncharacterized protein</fullName>
    </submittedName>
</protein>
<reference evidence="1 2" key="1">
    <citation type="submission" date="2023-01" db="EMBL/GenBank/DDBJ databases">
        <title>Analysis of 21 Apiospora genomes using comparative genomics revels a genus with tremendous synthesis potential of carbohydrate active enzymes and secondary metabolites.</title>
        <authorList>
            <person name="Sorensen T."/>
        </authorList>
    </citation>
    <scope>NUCLEOTIDE SEQUENCE [LARGE SCALE GENOMIC DNA]</scope>
    <source>
        <strain evidence="1 2">CBS 117206</strain>
    </source>
</reference>
<gene>
    <name evidence="1" type="ORF">PG999_012675</name>
</gene>
<dbReference type="Proteomes" id="UP001392437">
    <property type="component" value="Unassembled WGS sequence"/>
</dbReference>
<comment type="caution">
    <text evidence="1">The sequence shown here is derived from an EMBL/GenBank/DDBJ whole genome shotgun (WGS) entry which is preliminary data.</text>
</comment>
<name>A0AAW0Q9Y8_9PEZI</name>
<accession>A0AAW0Q9Y8</accession>
<evidence type="ECO:0000313" key="2">
    <source>
        <dbReference type="Proteomes" id="UP001392437"/>
    </source>
</evidence>
<dbReference type="InterPro" id="IPR052895">
    <property type="entry name" value="HetReg/Transcr_Mod"/>
</dbReference>
<proteinExistence type="predicted"/>
<dbReference type="PANTHER" id="PTHR24148">
    <property type="entry name" value="ANKYRIN REPEAT DOMAIN-CONTAINING PROTEIN 39 HOMOLOG-RELATED"/>
    <property type="match status" value="1"/>
</dbReference>
<evidence type="ECO:0000313" key="1">
    <source>
        <dbReference type="EMBL" id="KAK8096731.1"/>
    </source>
</evidence>
<dbReference type="AlphaFoldDB" id="A0AAW0Q9Y8"/>